<comment type="caution">
    <text evidence="1">The sequence shown here is derived from an EMBL/GenBank/DDBJ whole genome shotgun (WGS) entry which is preliminary data.</text>
</comment>
<protein>
    <submittedName>
        <fullName evidence="1">Uncharacterized protein</fullName>
    </submittedName>
</protein>
<dbReference type="Proteomes" id="UP000319897">
    <property type="component" value="Unassembled WGS sequence"/>
</dbReference>
<reference evidence="1 2" key="1">
    <citation type="submission" date="2019-06" db="EMBL/GenBank/DDBJ databases">
        <authorList>
            <person name="Lee I."/>
            <person name="Jang G.I."/>
            <person name="Hwang C.Y."/>
        </authorList>
    </citation>
    <scope>NUCLEOTIDE SEQUENCE [LARGE SCALE GENOMIC DNA]</scope>
    <source>
        <strain evidence="1 2">PAMC 28131</strain>
    </source>
</reference>
<organism evidence="1 2">
    <name type="scientific">Sandaracinobacter neustonicus</name>
    <dbReference type="NCBI Taxonomy" id="1715348"/>
    <lineage>
        <taxon>Bacteria</taxon>
        <taxon>Pseudomonadati</taxon>
        <taxon>Pseudomonadota</taxon>
        <taxon>Alphaproteobacteria</taxon>
        <taxon>Sphingomonadales</taxon>
        <taxon>Sphingosinicellaceae</taxon>
        <taxon>Sandaracinobacter</taxon>
    </lineage>
</organism>
<dbReference type="EMBL" id="VFSU01000010">
    <property type="protein sequence ID" value="TPE64490.1"/>
    <property type="molecule type" value="Genomic_DNA"/>
</dbReference>
<name>A0A501XV86_9SPHN</name>
<dbReference type="RefSeq" id="WP_140926527.1">
    <property type="nucleotide sequence ID" value="NZ_VFSU01000010.1"/>
</dbReference>
<evidence type="ECO:0000313" key="1">
    <source>
        <dbReference type="EMBL" id="TPE64490.1"/>
    </source>
</evidence>
<sequence>MDRWQLSGWESKVLPTPFLEDKTMFDRPQFKVTFFRNYKPVQEIRGTALDVYEKARAWEAQGLGAVRIVRHRGRRPLSLVDLWCLAEREAQQRDRDIYG</sequence>
<keyword evidence="2" id="KW-1185">Reference proteome</keyword>
<evidence type="ECO:0000313" key="2">
    <source>
        <dbReference type="Proteomes" id="UP000319897"/>
    </source>
</evidence>
<accession>A0A501XV86</accession>
<dbReference type="AlphaFoldDB" id="A0A501XV86"/>
<gene>
    <name evidence="1" type="ORF">FJQ54_01570</name>
</gene>
<proteinExistence type="predicted"/>